<dbReference type="Pfam" id="PF01177">
    <property type="entry name" value="Asp_Glu_race"/>
    <property type="match status" value="1"/>
</dbReference>
<reference evidence="2 3" key="1">
    <citation type="journal article" date="2007" name="Int. J. Syst. Evol. Microbiol.">
        <title>Halomonas saccharevitans sp. nov., Halomonas arcis sp. nov. and Halomonas subterranea sp. nov., halophilic bacteria isolated from hypersaline environments of China.</title>
        <authorList>
            <person name="Xu X.W."/>
            <person name="Wu Y.H."/>
            <person name="Zhou Z."/>
            <person name="Wang C.S."/>
            <person name="Zhou Y.G."/>
            <person name="Zhang H.B."/>
            <person name="Wang Y."/>
            <person name="Wu M."/>
        </authorList>
    </citation>
    <scope>NUCLEOTIDE SEQUENCE [LARGE SCALE GENOMIC DNA]</scope>
    <source>
        <strain evidence="2 3">TBZ3</strain>
    </source>
</reference>
<dbReference type="Gene3D" id="3.40.50.12500">
    <property type="match status" value="1"/>
</dbReference>
<dbReference type="OrthoDB" id="9791723at2"/>
<sequence>MRLLMLNGNTNAAMTDAMAARARAFLGEAVEVDAETAEQGVAYIGSRRDCALAGAAVVASLEARGAQEHAAVLLACFGEPGLAAAREISSVPVIGLLEAAVLSALQLGGRFSIVTPGHRWPRMIEDVLHDLGAARHCLGITPVEIGDLALPAERDAARERVQAAVDDQQERFSHEAIIIGGAAFAGLAAGLATSPGTRLIDSLDAGLAQSLALMQLTAD</sequence>
<dbReference type="EMBL" id="VBUI01000021">
    <property type="protein sequence ID" value="TLF48154.1"/>
    <property type="molecule type" value="Genomic_DNA"/>
</dbReference>
<dbReference type="AlphaFoldDB" id="A0A5R8MEA6"/>
<dbReference type="InterPro" id="IPR015942">
    <property type="entry name" value="Asp/Glu/hydantoin_racemase"/>
</dbReference>
<name>A0A5R8MEA6_9GAMM</name>
<dbReference type="PANTHER" id="PTHR28047:SF5">
    <property type="entry name" value="PROTEIN DCG1"/>
    <property type="match status" value="1"/>
</dbReference>
<dbReference type="InterPro" id="IPR052186">
    <property type="entry name" value="Hydantoin_racemase-like"/>
</dbReference>
<proteinExistence type="inferred from homology"/>
<comment type="similarity">
    <text evidence="1">Belongs to the HyuE racemase family.</text>
</comment>
<evidence type="ECO:0000256" key="1">
    <source>
        <dbReference type="ARBA" id="ARBA00038414"/>
    </source>
</evidence>
<keyword evidence="3" id="KW-1185">Reference proteome</keyword>
<dbReference type="RefSeq" id="WP_138182067.1">
    <property type="nucleotide sequence ID" value="NZ_VBUI01000021.1"/>
</dbReference>
<evidence type="ECO:0000313" key="3">
    <source>
        <dbReference type="Proteomes" id="UP000306973"/>
    </source>
</evidence>
<protein>
    <submittedName>
        <fullName evidence="2">Hydrogenase expression protein HupH</fullName>
    </submittedName>
</protein>
<accession>A0A5R8MEA6</accession>
<organism evidence="2 3">
    <name type="scientific">Halomonas urmiana</name>
    <dbReference type="NCBI Taxonomy" id="490901"/>
    <lineage>
        <taxon>Bacteria</taxon>
        <taxon>Pseudomonadati</taxon>
        <taxon>Pseudomonadota</taxon>
        <taxon>Gammaproteobacteria</taxon>
        <taxon>Oceanospirillales</taxon>
        <taxon>Halomonadaceae</taxon>
        <taxon>Halomonas</taxon>
    </lineage>
</organism>
<dbReference type="Proteomes" id="UP000306973">
    <property type="component" value="Unassembled WGS sequence"/>
</dbReference>
<comment type="caution">
    <text evidence="2">The sequence shown here is derived from an EMBL/GenBank/DDBJ whole genome shotgun (WGS) entry which is preliminary data.</text>
</comment>
<dbReference type="PANTHER" id="PTHR28047">
    <property type="entry name" value="PROTEIN DCG1"/>
    <property type="match status" value="1"/>
</dbReference>
<dbReference type="GO" id="GO:0047661">
    <property type="term" value="F:amino-acid racemase activity"/>
    <property type="evidence" value="ECO:0007669"/>
    <property type="project" value="InterPro"/>
</dbReference>
<gene>
    <name evidence="2" type="ORF">FEI13_13620</name>
</gene>
<dbReference type="InterPro" id="IPR053714">
    <property type="entry name" value="Iso_Racemase_Enz_sf"/>
</dbReference>
<evidence type="ECO:0000313" key="2">
    <source>
        <dbReference type="EMBL" id="TLF48154.1"/>
    </source>
</evidence>